<evidence type="ECO:0000256" key="7">
    <source>
        <dbReference type="ARBA" id="ARBA00023014"/>
    </source>
</evidence>
<evidence type="ECO:0000256" key="1">
    <source>
        <dbReference type="ARBA" id="ARBA00006596"/>
    </source>
</evidence>
<dbReference type="PANTHER" id="PTHR42859">
    <property type="entry name" value="OXIDOREDUCTASE"/>
    <property type="match status" value="1"/>
</dbReference>
<keyword evidence="7" id="KW-0411">Iron-sulfur</keyword>
<comment type="caution">
    <text evidence="10">The sequence shown here is derived from an EMBL/GenBank/DDBJ whole genome shotgun (WGS) entry which is preliminary data.</text>
</comment>
<evidence type="ECO:0000256" key="5">
    <source>
        <dbReference type="ARBA" id="ARBA00022982"/>
    </source>
</evidence>
<dbReference type="Gene3D" id="3.40.950.10">
    <property type="entry name" value="Fe-only Hydrogenase (Larger Subunit), Chain L, domain 3"/>
    <property type="match status" value="1"/>
</dbReference>
<dbReference type="Pfam" id="PF00037">
    <property type="entry name" value="Fer4"/>
    <property type="match status" value="1"/>
</dbReference>
<dbReference type="Proteomes" id="UP001146793">
    <property type="component" value="Unassembled WGS sequence"/>
</dbReference>
<feature type="compositionally biased region" description="Basic residues" evidence="8">
    <location>
        <begin position="504"/>
        <end position="513"/>
    </location>
</feature>
<dbReference type="Gene3D" id="3.30.70.20">
    <property type="match status" value="2"/>
</dbReference>
<dbReference type="PANTHER" id="PTHR42859:SF10">
    <property type="entry name" value="DIMETHYLSULFOXIDE REDUCTASE CHAIN B"/>
    <property type="match status" value="1"/>
</dbReference>
<keyword evidence="6" id="KW-0408">Iron</keyword>
<proteinExistence type="inferred from homology"/>
<dbReference type="InterPro" id="IPR004108">
    <property type="entry name" value="Fe_hydrogenase_lsu_C"/>
</dbReference>
<feature type="domain" description="4Fe-4S ferredoxin-type" evidence="9">
    <location>
        <begin position="198"/>
        <end position="227"/>
    </location>
</feature>
<dbReference type="InterPro" id="IPR017900">
    <property type="entry name" value="4Fe4S_Fe_S_CS"/>
</dbReference>
<evidence type="ECO:0000256" key="6">
    <source>
        <dbReference type="ARBA" id="ARBA00023004"/>
    </source>
</evidence>
<dbReference type="GO" id="GO:0051539">
    <property type="term" value="F:4 iron, 4 sulfur cluster binding"/>
    <property type="evidence" value="ECO:0007669"/>
    <property type="project" value="UniProtKB-KW"/>
</dbReference>
<evidence type="ECO:0000256" key="4">
    <source>
        <dbReference type="ARBA" id="ARBA00022723"/>
    </source>
</evidence>
<dbReference type="PROSITE" id="PS51379">
    <property type="entry name" value="4FE4S_FER_2"/>
    <property type="match status" value="3"/>
</dbReference>
<organism evidence="10 11">
    <name type="scientific">Anaeramoeba flamelloides</name>
    <dbReference type="NCBI Taxonomy" id="1746091"/>
    <lineage>
        <taxon>Eukaryota</taxon>
        <taxon>Metamonada</taxon>
        <taxon>Anaeramoebidae</taxon>
        <taxon>Anaeramoeba</taxon>
    </lineage>
</organism>
<dbReference type="NCBIfam" id="TIGR04105">
    <property type="entry name" value="FeFe_hydrog_B1"/>
    <property type="match status" value="1"/>
</dbReference>
<evidence type="ECO:0000256" key="8">
    <source>
        <dbReference type="SAM" id="MobiDB-lite"/>
    </source>
</evidence>
<accession>A0AAV7YR81</accession>
<dbReference type="InterPro" id="IPR009016">
    <property type="entry name" value="Fe_hydrogenase"/>
</dbReference>
<dbReference type="AlphaFoldDB" id="A0AAV7YR81"/>
<keyword evidence="5" id="KW-0249">Electron transport</keyword>
<comment type="similarity">
    <text evidence="1">Belongs to the NARF family.</text>
</comment>
<dbReference type="PROSITE" id="PS00198">
    <property type="entry name" value="4FE4S_FER_1"/>
    <property type="match status" value="1"/>
</dbReference>
<dbReference type="EMBL" id="JANTQA010000048">
    <property type="protein sequence ID" value="KAJ3430935.1"/>
    <property type="molecule type" value="Genomic_DNA"/>
</dbReference>
<dbReference type="Pfam" id="PF02906">
    <property type="entry name" value="Fe_hyd_lg_C"/>
    <property type="match status" value="1"/>
</dbReference>
<dbReference type="SUPFAM" id="SSF54862">
    <property type="entry name" value="4Fe-4S ferredoxins"/>
    <property type="match status" value="2"/>
</dbReference>
<keyword evidence="3" id="KW-0004">4Fe-4S</keyword>
<evidence type="ECO:0000313" key="10">
    <source>
        <dbReference type="EMBL" id="KAJ3430935.1"/>
    </source>
</evidence>
<evidence type="ECO:0000313" key="11">
    <source>
        <dbReference type="Proteomes" id="UP001146793"/>
    </source>
</evidence>
<keyword evidence="2" id="KW-0813">Transport</keyword>
<keyword evidence="4" id="KW-0479">Metal-binding</keyword>
<dbReference type="InterPro" id="IPR050294">
    <property type="entry name" value="RnfB_subfamily"/>
</dbReference>
<dbReference type="InterPro" id="IPR027631">
    <property type="entry name" value="Mono_FeFe_hydrog"/>
</dbReference>
<dbReference type="InterPro" id="IPR017896">
    <property type="entry name" value="4Fe4S_Fe-S-bd"/>
</dbReference>
<evidence type="ECO:0000259" key="9">
    <source>
        <dbReference type="PROSITE" id="PS51379"/>
    </source>
</evidence>
<feature type="domain" description="4Fe-4S ferredoxin-type" evidence="9">
    <location>
        <begin position="120"/>
        <end position="151"/>
    </location>
</feature>
<reference evidence="10" key="1">
    <citation type="submission" date="2022-08" db="EMBL/GenBank/DDBJ databases">
        <title>Novel sulphate-reducing endosymbionts in the free-living metamonad Anaeramoeba.</title>
        <authorList>
            <person name="Jerlstrom-Hultqvist J."/>
            <person name="Cepicka I."/>
            <person name="Gallot-Lavallee L."/>
            <person name="Salas-Leiva D."/>
            <person name="Curtis B.A."/>
            <person name="Zahonova K."/>
            <person name="Pipaliya S."/>
            <person name="Dacks J."/>
            <person name="Roger A.J."/>
        </authorList>
    </citation>
    <scope>NUCLEOTIDE SEQUENCE</scope>
    <source>
        <strain evidence="10">Busselton2</strain>
    </source>
</reference>
<evidence type="ECO:0000256" key="2">
    <source>
        <dbReference type="ARBA" id="ARBA00022448"/>
    </source>
</evidence>
<feature type="domain" description="4Fe-4S ferredoxin-type" evidence="9">
    <location>
        <begin position="152"/>
        <end position="182"/>
    </location>
</feature>
<protein>
    <submittedName>
        <fullName evidence="10">Hydrogenase-related</fullName>
    </submittedName>
</protein>
<dbReference type="SUPFAM" id="SSF53920">
    <property type="entry name" value="Fe-only hydrogenase"/>
    <property type="match status" value="1"/>
</dbReference>
<gene>
    <name evidence="10" type="ORF">M0812_02610</name>
</gene>
<feature type="compositionally biased region" description="Basic and acidic residues" evidence="8">
    <location>
        <begin position="494"/>
        <end position="503"/>
    </location>
</feature>
<evidence type="ECO:0000256" key="3">
    <source>
        <dbReference type="ARBA" id="ARBA00022485"/>
    </source>
</evidence>
<dbReference type="GO" id="GO:0046872">
    <property type="term" value="F:metal ion binding"/>
    <property type="evidence" value="ECO:0007669"/>
    <property type="project" value="UniProtKB-KW"/>
</dbReference>
<sequence length="513" mass="57127">MSHWVKKFLDPQLIGNSATKYHRQILVEVARLFRAGKLVEQINSLPRTLAPPVEDSIRCCVYKEHEVLKNRVMSALGFVENEKFDTWTTLSEYAKKALDRKKIEEPIFSIMEIACEKCIRKNFVVTDACAGCLGKPCLNGCPVGAITITKNAKAWINEHECISCGRCVVACPWNAIIKLSIPCEESCPVKAISRNKEGKQVVDYSKCVYCGSCLSACMFLAPVQKSQIIDVLKSFNHREKKVVALIAPALLSQFPKATLSQIVGALKKLGFDKVVEVSIGAERTAINESKEFLEVQDFMTTSCCWSFYELIHKHIPCLKDNVSKTPTPMHYTGQLVREKIPNSITVFISPCISKRQESLSDKYIDYVLTFEELAALFVAIDVDPEKIPKKSEIDLLFGEAHSEGRVFPITGGVSQTVADFVGDKKEIKIAKFDGVGQPIQKELLEFCQGKRLENLIEVMACKGGCIAGPNVINKKTGSSKVLIKKVLKKSKSLLGDKKTGVGKRERKKKDKLK</sequence>
<name>A0AAV7YR81_9EUKA</name>
<feature type="region of interest" description="Disordered" evidence="8">
    <location>
        <begin position="494"/>
        <end position="513"/>
    </location>
</feature>